<dbReference type="InterPro" id="IPR053187">
    <property type="entry name" value="Notoamide_regulator"/>
</dbReference>
<proteinExistence type="predicted"/>
<evidence type="ECO:0000256" key="1">
    <source>
        <dbReference type="SAM" id="MobiDB-lite"/>
    </source>
</evidence>
<dbReference type="EMBL" id="ML996590">
    <property type="protein sequence ID" value="KAF2752943.1"/>
    <property type="molecule type" value="Genomic_DNA"/>
</dbReference>
<dbReference type="AlphaFoldDB" id="A0A6A6VRX1"/>
<sequence length="353" mass="40049">MPEEEHRLSRENADLRELVLLLKTKSEDEAKAILNMIRSHDDPLSVIEKLRQHKLPFAWSDTPGQDSDKADEKVIKSAIRVPAQPWTSVATDEVVSELITAWFAWEDTTLFSYITLDLFVADMKASDPERATFCSPFLVNAICAAKAISCIARAHRMRSVHKAFKSMDKPAADATSESTWELSERFLAAVKEHLELQCGRASLPTIHGLYCLFQHASISGVDRAGSFYRLAAIDIISRLNLTKVDHVLKRDILHTAKNRARRHLNLQYLNLDEPEWLASLKFSRFSRCQDIMADNPPPSKDEQDKARRAVNENIMNNPAGTALVQAAGLSSQRKRQELKEKKEKEEKEMKDDK</sequence>
<name>A0A6A6VRX1_9PEZI</name>
<dbReference type="CDD" id="cd12148">
    <property type="entry name" value="fungal_TF_MHR"/>
    <property type="match status" value="1"/>
</dbReference>
<accession>A0A6A6VRX1</accession>
<dbReference type="PANTHER" id="PTHR47256:SF3">
    <property type="entry name" value="ZN(II)2CYS6 TRANSCRIPTION FACTOR (EUROFUNG)"/>
    <property type="match status" value="1"/>
</dbReference>
<feature type="region of interest" description="Disordered" evidence="1">
    <location>
        <begin position="291"/>
        <end position="353"/>
    </location>
</feature>
<organism evidence="2 3">
    <name type="scientific">Pseudovirgaria hyperparasitica</name>
    <dbReference type="NCBI Taxonomy" id="470096"/>
    <lineage>
        <taxon>Eukaryota</taxon>
        <taxon>Fungi</taxon>
        <taxon>Dikarya</taxon>
        <taxon>Ascomycota</taxon>
        <taxon>Pezizomycotina</taxon>
        <taxon>Dothideomycetes</taxon>
        <taxon>Dothideomycetes incertae sedis</taxon>
        <taxon>Acrospermales</taxon>
        <taxon>Acrospermaceae</taxon>
        <taxon>Pseudovirgaria</taxon>
    </lineage>
</organism>
<feature type="compositionally biased region" description="Basic and acidic residues" evidence="1">
    <location>
        <begin position="334"/>
        <end position="353"/>
    </location>
</feature>
<feature type="compositionally biased region" description="Basic and acidic residues" evidence="1">
    <location>
        <begin position="299"/>
        <end position="310"/>
    </location>
</feature>
<dbReference type="PANTHER" id="PTHR47256">
    <property type="entry name" value="ZN(II)2CYS6 TRANSCRIPTION FACTOR (EUROFUNG)-RELATED"/>
    <property type="match status" value="1"/>
</dbReference>
<protein>
    <submittedName>
        <fullName evidence="2">Uncharacterized protein</fullName>
    </submittedName>
</protein>
<keyword evidence="3" id="KW-1185">Reference proteome</keyword>
<evidence type="ECO:0000313" key="3">
    <source>
        <dbReference type="Proteomes" id="UP000799437"/>
    </source>
</evidence>
<reference evidence="2" key="1">
    <citation type="journal article" date="2020" name="Stud. Mycol.">
        <title>101 Dothideomycetes genomes: a test case for predicting lifestyles and emergence of pathogens.</title>
        <authorList>
            <person name="Haridas S."/>
            <person name="Albert R."/>
            <person name="Binder M."/>
            <person name="Bloem J."/>
            <person name="Labutti K."/>
            <person name="Salamov A."/>
            <person name="Andreopoulos B."/>
            <person name="Baker S."/>
            <person name="Barry K."/>
            <person name="Bills G."/>
            <person name="Bluhm B."/>
            <person name="Cannon C."/>
            <person name="Castanera R."/>
            <person name="Culley D."/>
            <person name="Daum C."/>
            <person name="Ezra D."/>
            <person name="Gonzalez J."/>
            <person name="Henrissat B."/>
            <person name="Kuo A."/>
            <person name="Liang C."/>
            <person name="Lipzen A."/>
            <person name="Lutzoni F."/>
            <person name="Magnuson J."/>
            <person name="Mondo S."/>
            <person name="Nolan M."/>
            <person name="Ohm R."/>
            <person name="Pangilinan J."/>
            <person name="Park H.-J."/>
            <person name="Ramirez L."/>
            <person name="Alfaro M."/>
            <person name="Sun H."/>
            <person name="Tritt A."/>
            <person name="Yoshinaga Y."/>
            <person name="Zwiers L.-H."/>
            <person name="Turgeon B."/>
            <person name="Goodwin S."/>
            <person name="Spatafora J."/>
            <person name="Crous P."/>
            <person name="Grigoriev I."/>
        </authorList>
    </citation>
    <scope>NUCLEOTIDE SEQUENCE</scope>
    <source>
        <strain evidence="2">CBS 121739</strain>
    </source>
</reference>
<dbReference type="GeneID" id="54489643"/>
<gene>
    <name evidence="2" type="ORF">EJ05DRAFT_515303</name>
</gene>
<evidence type="ECO:0000313" key="2">
    <source>
        <dbReference type="EMBL" id="KAF2752943.1"/>
    </source>
</evidence>
<dbReference type="RefSeq" id="XP_033595394.1">
    <property type="nucleotide sequence ID" value="XM_033748589.1"/>
</dbReference>
<dbReference type="OrthoDB" id="3740069at2759"/>
<dbReference type="Proteomes" id="UP000799437">
    <property type="component" value="Unassembled WGS sequence"/>
</dbReference>